<dbReference type="OrthoDB" id="2116389at2759"/>
<reference evidence="10" key="2">
    <citation type="submission" date="2015-01" db="EMBL/GenBank/DDBJ databases">
        <title>Evolutionary Origins and Diversification of the Mycorrhizal Mutualists.</title>
        <authorList>
            <consortium name="DOE Joint Genome Institute"/>
            <consortium name="Mycorrhizal Genomics Consortium"/>
            <person name="Kohler A."/>
            <person name="Kuo A."/>
            <person name="Nagy L.G."/>
            <person name="Floudas D."/>
            <person name="Copeland A."/>
            <person name="Barry K.W."/>
            <person name="Cichocki N."/>
            <person name="Veneault-Fourrey C."/>
            <person name="LaButti K."/>
            <person name="Lindquist E.A."/>
            <person name="Lipzen A."/>
            <person name="Lundell T."/>
            <person name="Morin E."/>
            <person name="Murat C."/>
            <person name="Riley R."/>
            <person name="Ohm R."/>
            <person name="Sun H."/>
            <person name="Tunlid A."/>
            <person name="Henrissat B."/>
            <person name="Grigoriev I.V."/>
            <person name="Hibbett D.S."/>
            <person name="Martin F."/>
        </authorList>
    </citation>
    <scope>NUCLEOTIDE SEQUENCE [LARGE SCALE GENOMIC DNA]</scope>
    <source>
        <strain evidence="10">h7</strain>
    </source>
</reference>
<dbReference type="Proteomes" id="UP000053424">
    <property type="component" value="Unassembled WGS sequence"/>
</dbReference>
<feature type="transmembrane region" description="Helical" evidence="8">
    <location>
        <begin position="375"/>
        <end position="394"/>
    </location>
</feature>
<keyword evidence="6 7" id="KW-0472">Membrane</keyword>
<keyword evidence="4 8" id="KW-0812">Transmembrane</keyword>
<dbReference type="PANTHER" id="PTHR31806">
    <property type="entry name" value="PURINE-CYTOSINE PERMEASE FCY2-RELATED"/>
    <property type="match status" value="1"/>
</dbReference>
<dbReference type="HOGENOM" id="CLU_026016_2_0_1"/>
<name>A0A0C3BYZ1_HEBCY</name>
<protein>
    <recommendedName>
        <fullName evidence="11">Cytosine-purine permease</fullName>
    </recommendedName>
</protein>
<reference evidence="9 10" key="1">
    <citation type="submission" date="2014-04" db="EMBL/GenBank/DDBJ databases">
        <authorList>
            <consortium name="DOE Joint Genome Institute"/>
            <person name="Kuo A."/>
            <person name="Gay G."/>
            <person name="Dore J."/>
            <person name="Kohler A."/>
            <person name="Nagy L.G."/>
            <person name="Floudas D."/>
            <person name="Copeland A."/>
            <person name="Barry K.W."/>
            <person name="Cichocki N."/>
            <person name="Veneault-Fourrey C."/>
            <person name="LaButti K."/>
            <person name="Lindquist E.A."/>
            <person name="Lipzen A."/>
            <person name="Lundell T."/>
            <person name="Morin E."/>
            <person name="Murat C."/>
            <person name="Sun H."/>
            <person name="Tunlid A."/>
            <person name="Henrissat B."/>
            <person name="Grigoriev I.V."/>
            <person name="Hibbett D.S."/>
            <person name="Martin F."/>
            <person name="Nordberg H.P."/>
            <person name="Cantor M.N."/>
            <person name="Hua S.X."/>
        </authorList>
    </citation>
    <scope>NUCLEOTIDE SEQUENCE [LARGE SCALE GENOMIC DNA]</scope>
    <source>
        <strain evidence="10">h7</strain>
    </source>
</reference>
<evidence type="ECO:0000256" key="7">
    <source>
        <dbReference type="PIRNR" id="PIRNR002744"/>
    </source>
</evidence>
<dbReference type="GO" id="GO:0005886">
    <property type="term" value="C:plasma membrane"/>
    <property type="evidence" value="ECO:0007669"/>
    <property type="project" value="TreeGrafter"/>
</dbReference>
<evidence type="ECO:0008006" key="11">
    <source>
        <dbReference type="Google" id="ProtNLM"/>
    </source>
</evidence>
<feature type="transmembrane region" description="Helical" evidence="8">
    <location>
        <begin position="451"/>
        <end position="470"/>
    </location>
</feature>
<organism evidence="9 10">
    <name type="scientific">Hebeloma cylindrosporum</name>
    <dbReference type="NCBI Taxonomy" id="76867"/>
    <lineage>
        <taxon>Eukaryota</taxon>
        <taxon>Fungi</taxon>
        <taxon>Dikarya</taxon>
        <taxon>Basidiomycota</taxon>
        <taxon>Agaricomycotina</taxon>
        <taxon>Agaricomycetes</taxon>
        <taxon>Agaricomycetidae</taxon>
        <taxon>Agaricales</taxon>
        <taxon>Agaricineae</taxon>
        <taxon>Hymenogastraceae</taxon>
        <taxon>Hebeloma</taxon>
    </lineage>
</organism>
<gene>
    <name evidence="9" type="ORF">M413DRAFT_77860</name>
</gene>
<dbReference type="AlphaFoldDB" id="A0A0C3BYZ1"/>
<feature type="transmembrane region" description="Helical" evidence="8">
    <location>
        <begin position="210"/>
        <end position="231"/>
    </location>
</feature>
<comment type="similarity">
    <text evidence="2 7">Belongs to the purine-cytosine permease (2.A.39) family.</text>
</comment>
<dbReference type="GO" id="GO:0022857">
    <property type="term" value="F:transmembrane transporter activity"/>
    <property type="evidence" value="ECO:0007669"/>
    <property type="project" value="InterPro"/>
</dbReference>
<keyword evidence="3 7" id="KW-0813">Transport</keyword>
<evidence type="ECO:0000256" key="6">
    <source>
        <dbReference type="ARBA" id="ARBA00023136"/>
    </source>
</evidence>
<evidence type="ECO:0000256" key="8">
    <source>
        <dbReference type="SAM" id="Phobius"/>
    </source>
</evidence>
<dbReference type="Pfam" id="PF02133">
    <property type="entry name" value="Transp_cyt_pur"/>
    <property type="match status" value="1"/>
</dbReference>
<accession>A0A0C3BYZ1</accession>
<dbReference type="PIRSF" id="PIRSF002744">
    <property type="entry name" value="Pur-cyt_permease"/>
    <property type="match status" value="1"/>
</dbReference>
<keyword evidence="5 8" id="KW-1133">Transmembrane helix</keyword>
<proteinExistence type="inferred from homology"/>
<evidence type="ECO:0000256" key="2">
    <source>
        <dbReference type="ARBA" id="ARBA00008974"/>
    </source>
</evidence>
<feature type="transmembrane region" description="Helical" evidence="8">
    <location>
        <begin position="45"/>
        <end position="69"/>
    </location>
</feature>
<feature type="transmembrane region" description="Helical" evidence="8">
    <location>
        <begin position="147"/>
        <end position="167"/>
    </location>
</feature>
<feature type="transmembrane region" description="Helical" evidence="8">
    <location>
        <begin position="344"/>
        <end position="363"/>
    </location>
</feature>
<feature type="transmembrane region" description="Helical" evidence="8">
    <location>
        <begin position="415"/>
        <end position="439"/>
    </location>
</feature>
<evidence type="ECO:0000313" key="10">
    <source>
        <dbReference type="Proteomes" id="UP000053424"/>
    </source>
</evidence>
<feature type="transmembrane region" description="Helical" evidence="8">
    <location>
        <begin position="75"/>
        <end position="93"/>
    </location>
</feature>
<dbReference type="InterPro" id="IPR001248">
    <property type="entry name" value="Pur-cyt_permease"/>
</dbReference>
<evidence type="ECO:0000256" key="4">
    <source>
        <dbReference type="ARBA" id="ARBA00022692"/>
    </source>
</evidence>
<evidence type="ECO:0000256" key="5">
    <source>
        <dbReference type="ARBA" id="ARBA00022989"/>
    </source>
</evidence>
<feature type="transmembrane region" description="Helical" evidence="8">
    <location>
        <begin position="179"/>
        <end position="198"/>
    </location>
</feature>
<feature type="transmembrane region" description="Helical" evidence="8">
    <location>
        <begin position="243"/>
        <end position="266"/>
    </location>
</feature>
<feature type="transmembrane region" description="Helical" evidence="8">
    <location>
        <begin position="105"/>
        <end position="127"/>
    </location>
</feature>
<comment type="subcellular location">
    <subcellularLocation>
        <location evidence="1">Membrane</location>
        <topology evidence="1">Multi-pass membrane protein</topology>
    </subcellularLocation>
</comment>
<dbReference type="STRING" id="686832.A0A0C3BYZ1"/>
<keyword evidence="10" id="KW-1185">Reference proteome</keyword>
<evidence type="ECO:0000256" key="3">
    <source>
        <dbReference type="ARBA" id="ARBA00022448"/>
    </source>
</evidence>
<sequence length="478" mass="51605">MAADEEKQLGVFRKLTRTLWKWGIETHGITPTPPQSRTDTRIHQFFWLWFSVNFNILAFSTGSAGPAFFGLDLKSSLLVLLVADLIAVFGPKLGTRAMVQSRFSWGLYGAMIPSALNVFSAQGFLILNCIVGGQALAATSKSLDDTLGIVIIGVISLVVYFRAPLFLDIDSTSPFERFAWIPNALVFPILLGVAKIHLNPATFPPVATPPASMVISFSSFVVSSVVSWCTFTPDYGVYHDHRASTLSIFLSTYFGFLFPSIAWHMLGAALAAAASGVPAWQTGFDGGNNIGGLISAVLEPTGTFGKVLLGIVALSTSCASAPTMYSFGTSFMAISNLFARMPRYIFSVISFAILLPLAIIGAKKFYSTLVDTLSVIGYWSTAFAAIVLTEHFVFRRSSFSAYNIAHWDQAKLLPPGVAAILAFLGAFGIMIPCMSQTWYTGPIARAGSGDIGVYTGGVVAVILYIPLRTLEKKFWPGR</sequence>
<evidence type="ECO:0000313" key="9">
    <source>
        <dbReference type="EMBL" id="KIM36651.1"/>
    </source>
</evidence>
<evidence type="ECO:0000256" key="1">
    <source>
        <dbReference type="ARBA" id="ARBA00004141"/>
    </source>
</evidence>
<dbReference type="EMBL" id="KN831803">
    <property type="protein sequence ID" value="KIM36651.1"/>
    <property type="molecule type" value="Genomic_DNA"/>
</dbReference>
<dbReference type="InterPro" id="IPR026030">
    <property type="entry name" value="Pur-cyt_permease_Fcy2/21/22"/>
</dbReference>
<dbReference type="PANTHER" id="PTHR31806:SF5">
    <property type="entry name" value="PURINE-CYTOSINE PERMEASE FCY21"/>
    <property type="match status" value="1"/>
</dbReference>
<feature type="transmembrane region" description="Helical" evidence="8">
    <location>
        <begin position="307"/>
        <end position="332"/>
    </location>
</feature>
<dbReference type="Gene3D" id="1.10.4160.10">
    <property type="entry name" value="Hydantoin permease"/>
    <property type="match status" value="1"/>
</dbReference>